<accession>A0A0L0FVT2</accession>
<keyword evidence="1" id="KW-1133">Transmembrane helix</keyword>
<organism evidence="2 3">
    <name type="scientific">Sphaeroforma arctica JP610</name>
    <dbReference type="NCBI Taxonomy" id="667725"/>
    <lineage>
        <taxon>Eukaryota</taxon>
        <taxon>Ichthyosporea</taxon>
        <taxon>Ichthyophonida</taxon>
        <taxon>Sphaeroforma</taxon>
    </lineage>
</organism>
<keyword evidence="1" id="KW-0472">Membrane</keyword>
<gene>
    <name evidence="2" type="ORF">SARC_06712</name>
</gene>
<proteinExistence type="predicted"/>
<dbReference type="Proteomes" id="UP000054560">
    <property type="component" value="Unassembled WGS sequence"/>
</dbReference>
<name>A0A0L0FVT2_9EUKA</name>
<protein>
    <submittedName>
        <fullName evidence="2">Uncharacterized protein</fullName>
    </submittedName>
</protein>
<sequence>TILIHTNFLYMIFLIATTVIFSGVVVAQPAVPNFVDVAPYCASINESELCLSEFACNFDMKQFICVGDPVATARLNDAACYPKNEVICKTDPRCFFRGSYVSRCG</sequence>
<reference evidence="2 3" key="1">
    <citation type="submission" date="2011-02" db="EMBL/GenBank/DDBJ databases">
        <title>The Genome Sequence of Sphaeroforma arctica JP610.</title>
        <authorList>
            <consortium name="The Broad Institute Genome Sequencing Platform"/>
            <person name="Russ C."/>
            <person name="Cuomo C."/>
            <person name="Young S.K."/>
            <person name="Zeng Q."/>
            <person name="Gargeya S."/>
            <person name="Alvarado L."/>
            <person name="Berlin A."/>
            <person name="Chapman S.B."/>
            <person name="Chen Z."/>
            <person name="Freedman E."/>
            <person name="Gellesch M."/>
            <person name="Goldberg J."/>
            <person name="Griggs A."/>
            <person name="Gujja S."/>
            <person name="Heilman E."/>
            <person name="Heiman D."/>
            <person name="Howarth C."/>
            <person name="Mehta T."/>
            <person name="Neiman D."/>
            <person name="Pearson M."/>
            <person name="Roberts A."/>
            <person name="Saif S."/>
            <person name="Shea T."/>
            <person name="Shenoy N."/>
            <person name="Sisk P."/>
            <person name="Stolte C."/>
            <person name="Sykes S."/>
            <person name="White J."/>
            <person name="Yandava C."/>
            <person name="Burger G."/>
            <person name="Gray M.W."/>
            <person name="Holland P.W.H."/>
            <person name="King N."/>
            <person name="Lang F.B.F."/>
            <person name="Roger A.J."/>
            <person name="Ruiz-Trillo I."/>
            <person name="Haas B."/>
            <person name="Nusbaum C."/>
            <person name="Birren B."/>
        </authorList>
    </citation>
    <scope>NUCLEOTIDE SEQUENCE [LARGE SCALE GENOMIC DNA]</scope>
    <source>
        <strain evidence="2 3">JP610</strain>
    </source>
</reference>
<evidence type="ECO:0000313" key="3">
    <source>
        <dbReference type="Proteomes" id="UP000054560"/>
    </source>
</evidence>
<evidence type="ECO:0000313" key="2">
    <source>
        <dbReference type="EMBL" id="KNC80947.1"/>
    </source>
</evidence>
<feature type="non-terminal residue" evidence="2">
    <location>
        <position position="1"/>
    </location>
</feature>
<feature type="transmembrane region" description="Helical" evidence="1">
    <location>
        <begin position="7"/>
        <end position="27"/>
    </location>
</feature>
<dbReference type="GeneID" id="25907216"/>
<keyword evidence="1" id="KW-0812">Transmembrane</keyword>
<evidence type="ECO:0000256" key="1">
    <source>
        <dbReference type="SAM" id="Phobius"/>
    </source>
</evidence>
<keyword evidence="3" id="KW-1185">Reference proteome</keyword>
<dbReference type="RefSeq" id="XP_014154849.1">
    <property type="nucleotide sequence ID" value="XM_014299374.1"/>
</dbReference>
<dbReference type="EMBL" id="KQ242087">
    <property type="protein sequence ID" value="KNC80947.1"/>
    <property type="molecule type" value="Genomic_DNA"/>
</dbReference>
<dbReference type="AlphaFoldDB" id="A0A0L0FVT2"/>